<reference evidence="1 2" key="1">
    <citation type="submission" date="2023-05" db="EMBL/GenBank/DDBJ databases">
        <title>Novel species of genus Flectobacillus isolated from stream in China.</title>
        <authorList>
            <person name="Lu H."/>
        </authorList>
    </citation>
    <scope>NUCLEOTIDE SEQUENCE [LARGE SCALE GENOMIC DNA]</scope>
    <source>
        <strain evidence="1 2">KCTC 42575</strain>
    </source>
</reference>
<dbReference type="RefSeq" id="WP_283343050.1">
    <property type="nucleotide sequence ID" value="NZ_JASHIF010000002.1"/>
</dbReference>
<evidence type="ECO:0008006" key="3">
    <source>
        <dbReference type="Google" id="ProtNLM"/>
    </source>
</evidence>
<name>A0ABT6Y2E4_9BACT</name>
<proteinExistence type="predicted"/>
<accession>A0ABT6Y2E4</accession>
<organism evidence="1 2">
    <name type="scientific">Flectobacillus roseus</name>
    <dbReference type="NCBI Taxonomy" id="502259"/>
    <lineage>
        <taxon>Bacteria</taxon>
        <taxon>Pseudomonadati</taxon>
        <taxon>Bacteroidota</taxon>
        <taxon>Cytophagia</taxon>
        <taxon>Cytophagales</taxon>
        <taxon>Flectobacillaceae</taxon>
        <taxon>Flectobacillus</taxon>
    </lineage>
</organism>
<dbReference type="EMBL" id="JASHIF010000002">
    <property type="protein sequence ID" value="MDI9857734.1"/>
    <property type="molecule type" value="Genomic_DNA"/>
</dbReference>
<gene>
    <name evidence="1" type="ORF">QM524_00810</name>
</gene>
<dbReference type="Proteomes" id="UP001236507">
    <property type="component" value="Unassembled WGS sequence"/>
</dbReference>
<protein>
    <recommendedName>
        <fullName evidence="3">Lipoprotein</fullName>
    </recommendedName>
</protein>
<evidence type="ECO:0000313" key="2">
    <source>
        <dbReference type="Proteomes" id="UP001236507"/>
    </source>
</evidence>
<keyword evidence="2" id="KW-1185">Reference proteome</keyword>
<evidence type="ECO:0000313" key="1">
    <source>
        <dbReference type="EMBL" id="MDI9857734.1"/>
    </source>
</evidence>
<sequence>MKKLYFSFTLLILLSCGKTSPKTDMKSANQVNNFEDSIRAINSLMKPEMKESSEENKGLLVKQNVVLGKYKIEFGYTAYNEEKYGFDNPGYLKVFKNNKVIFSDTFLGDHELFVFTLDNKVDNNLFFTLNWGKEACDYQQTSRFYCITTDDKVHKLGDHWTASSGDGYSSRSFEHFYKQNPQDNSSQLLVIESLFFHEHDKKDLIDTIVYTLKENNFKSTRLSNHLKSDN</sequence>
<dbReference type="PROSITE" id="PS51257">
    <property type="entry name" value="PROKAR_LIPOPROTEIN"/>
    <property type="match status" value="1"/>
</dbReference>
<comment type="caution">
    <text evidence="1">The sequence shown here is derived from an EMBL/GenBank/DDBJ whole genome shotgun (WGS) entry which is preliminary data.</text>
</comment>